<evidence type="ECO:0000313" key="4">
    <source>
        <dbReference type="Proteomes" id="UP001596379"/>
    </source>
</evidence>
<organism evidence="3 4">
    <name type="scientific">Herminiimonas aquatilis</name>
    <dbReference type="NCBI Taxonomy" id="345342"/>
    <lineage>
        <taxon>Bacteria</taxon>
        <taxon>Pseudomonadati</taxon>
        <taxon>Pseudomonadota</taxon>
        <taxon>Betaproteobacteria</taxon>
        <taxon>Burkholderiales</taxon>
        <taxon>Oxalobacteraceae</taxon>
        <taxon>Herminiimonas</taxon>
    </lineage>
</organism>
<keyword evidence="2" id="KW-1133">Transmembrane helix</keyword>
<evidence type="ECO:0000256" key="1">
    <source>
        <dbReference type="SAM" id="MobiDB-lite"/>
    </source>
</evidence>
<sequence length="361" mass="39251">MDPPSNSTQDKRAPARHLSVLIAAVILHLIAINWFSGAIVFPSTATPENTTVIAATLEAQPPKPVIKAATKPIKPKVSTRAAKPRAAKSPVLQASSSKPALATELAATQAEISLADELAAQEYEAYEAPMDTASDAKATSYNIDLPPSADLKYDIQKIPQDGAPMHGNGTINWHTDGSKYTVDGDFGVLFITALRFQSSGTIEDGGIVPERYSEKRFRKAETNTHFHRERNTISFSSSTLSYPLTGGEQDRASIVWQLAGIGRGDSEKFIAGTSIDLFVAGTRNAETWQILILGLEDITIDGVTTRAWHVARAPRAGSHEQKLDIWLAPAQNWYPVRLRYTETNGDYLDMTLTNLNVSAVH</sequence>
<dbReference type="Pfam" id="PF11306">
    <property type="entry name" value="DUF3108"/>
    <property type="match status" value="1"/>
</dbReference>
<comment type="caution">
    <text evidence="3">The sequence shown here is derived from an EMBL/GenBank/DDBJ whole genome shotgun (WGS) entry which is preliminary data.</text>
</comment>
<feature type="region of interest" description="Disordered" evidence="1">
    <location>
        <begin position="72"/>
        <end position="95"/>
    </location>
</feature>
<keyword evidence="4" id="KW-1185">Reference proteome</keyword>
<dbReference type="InterPro" id="IPR021457">
    <property type="entry name" value="DUF3108"/>
</dbReference>
<gene>
    <name evidence="3" type="ORF">ACFQO0_08860</name>
</gene>
<keyword evidence="2" id="KW-0812">Transmembrane</keyword>
<name>A0ABW2J6L8_9BURK</name>
<dbReference type="EMBL" id="JBHTCC010000001">
    <property type="protein sequence ID" value="MFC7298545.1"/>
    <property type="molecule type" value="Genomic_DNA"/>
</dbReference>
<evidence type="ECO:0000313" key="3">
    <source>
        <dbReference type="EMBL" id="MFC7298545.1"/>
    </source>
</evidence>
<keyword evidence="2" id="KW-0472">Membrane</keyword>
<protein>
    <submittedName>
        <fullName evidence="3">DUF3108 domain-containing protein</fullName>
    </submittedName>
</protein>
<dbReference type="Proteomes" id="UP001596379">
    <property type="component" value="Unassembled WGS sequence"/>
</dbReference>
<dbReference type="RefSeq" id="WP_382233763.1">
    <property type="nucleotide sequence ID" value="NZ_JBHTCC010000001.1"/>
</dbReference>
<feature type="transmembrane region" description="Helical" evidence="2">
    <location>
        <begin position="20"/>
        <end position="41"/>
    </location>
</feature>
<reference evidence="4" key="1">
    <citation type="journal article" date="2019" name="Int. J. Syst. Evol. Microbiol.">
        <title>The Global Catalogue of Microorganisms (GCM) 10K type strain sequencing project: providing services to taxonomists for standard genome sequencing and annotation.</title>
        <authorList>
            <consortium name="The Broad Institute Genomics Platform"/>
            <consortium name="The Broad Institute Genome Sequencing Center for Infectious Disease"/>
            <person name="Wu L."/>
            <person name="Ma J."/>
        </authorList>
    </citation>
    <scope>NUCLEOTIDE SEQUENCE [LARGE SCALE GENOMIC DNA]</scope>
    <source>
        <strain evidence="4">CCUG 36956</strain>
    </source>
</reference>
<proteinExistence type="predicted"/>
<evidence type="ECO:0000256" key="2">
    <source>
        <dbReference type="SAM" id="Phobius"/>
    </source>
</evidence>
<accession>A0ABW2J6L8</accession>